<sequence length="26" mass="3102">MACIRTWFILLSVILVSQMCWLMMVL</sequence>
<keyword evidence="1" id="KW-1133">Transmembrane helix</keyword>
<comment type="caution">
    <text evidence="2">The sequence shown here is derived from an EMBL/GenBank/DDBJ whole genome shotgun (WGS) entry which is preliminary data.</text>
</comment>
<protein>
    <submittedName>
        <fullName evidence="2">Uncharacterized protein</fullName>
    </submittedName>
</protein>
<reference evidence="3" key="1">
    <citation type="submission" date="2014-09" db="EMBL/GenBank/DDBJ databases">
        <authorList>
            <person name="Mudge J."/>
            <person name="Ramaraj T."/>
            <person name="Lindquist I.E."/>
            <person name="Bharti A.K."/>
            <person name="Sundararajan A."/>
            <person name="Cameron C.T."/>
            <person name="Woodward J.E."/>
            <person name="May G.D."/>
            <person name="Brubaker C."/>
            <person name="Broadhvest J."/>
            <person name="Wilkins T.A."/>
        </authorList>
    </citation>
    <scope>NUCLEOTIDE SEQUENCE</scope>
    <source>
        <strain evidence="3">cv. AKA8401</strain>
    </source>
</reference>
<dbReference type="AlphaFoldDB" id="A0A0B0MYI5"/>
<name>A0A0B0MYI5_GOSAR</name>
<proteinExistence type="predicted"/>
<dbReference type="EMBL" id="JRRC01469219">
    <property type="protein sequence ID" value="KHG07173.1"/>
    <property type="molecule type" value="Genomic_DNA"/>
</dbReference>
<dbReference type="Proteomes" id="UP000032142">
    <property type="component" value="Unassembled WGS sequence"/>
</dbReference>
<accession>A0A0B0MYI5</accession>
<evidence type="ECO:0000256" key="1">
    <source>
        <dbReference type="SAM" id="Phobius"/>
    </source>
</evidence>
<keyword evidence="1" id="KW-0472">Membrane</keyword>
<gene>
    <name evidence="2" type="ORF">F383_33953</name>
</gene>
<organism evidence="2 3">
    <name type="scientific">Gossypium arboreum</name>
    <name type="common">Tree cotton</name>
    <name type="synonym">Gossypium nanking</name>
    <dbReference type="NCBI Taxonomy" id="29729"/>
    <lineage>
        <taxon>Eukaryota</taxon>
        <taxon>Viridiplantae</taxon>
        <taxon>Streptophyta</taxon>
        <taxon>Embryophyta</taxon>
        <taxon>Tracheophyta</taxon>
        <taxon>Spermatophyta</taxon>
        <taxon>Magnoliopsida</taxon>
        <taxon>eudicotyledons</taxon>
        <taxon>Gunneridae</taxon>
        <taxon>Pentapetalae</taxon>
        <taxon>rosids</taxon>
        <taxon>malvids</taxon>
        <taxon>Malvales</taxon>
        <taxon>Malvaceae</taxon>
        <taxon>Malvoideae</taxon>
        <taxon>Gossypium</taxon>
    </lineage>
</organism>
<keyword evidence="1" id="KW-0812">Transmembrane</keyword>
<evidence type="ECO:0000313" key="2">
    <source>
        <dbReference type="EMBL" id="KHG07173.1"/>
    </source>
</evidence>
<keyword evidence="3" id="KW-1185">Reference proteome</keyword>
<feature type="transmembrane region" description="Helical" evidence="1">
    <location>
        <begin position="7"/>
        <end position="24"/>
    </location>
</feature>
<evidence type="ECO:0000313" key="3">
    <source>
        <dbReference type="Proteomes" id="UP000032142"/>
    </source>
</evidence>